<organism evidence="1 2">
    <name type="scientific">Haloactinopolyspora alba</name>
    <dbReference type="NCBI Taxonomy" id="648780"/>
    <lineage>
        <taxon>Bacteria</taxon>
        <taxon>Bacillati</taxon>
        <taxon>Actinomycetota</taxon>
        <taxon>Actinomycetes</taxon>
        <taxon>Jiangellales</taxon>
        <taxon>Jiangellaceae</taxon>
        <taxon>Haloactinopolyspora</taxon>
    </lineage>
</organism>
<dbReference type="RefSeq" id="WP_106535826.1">
    <property type="nucleotide sequence ID" value="NZ_PYGE01000002.1"/>
</dbReference>
<evidence type="ECO:0000313" key="2">
    <source>
        <dbReference type="Proteomes" id="UP000243528"/>
    </source>
</evidence>
<comment type="caution">
    <text evidence="1">The sequence shown here is derived from an EMBL/GenBank/DDBJ whole genome shotgun (WGS) entry which is preliminary data.</text>
</comment>
<proteinExistence type="predicted"/>
<protein>
    <submittedName>
        <fullName evidence="1">Uncharacterized protein</fullName>
    </submittedName>
</protein>
<sequence length="75" mass="7835">MTLPANIAHGTAVRWIGVPYTELSEDVLPGTIGVFLDFDGPGSSEAVVSFPGIGTFVCSTEDVEVAAINDEPTRP</sequence>
<dbReference type="EMBL" id="PYGE01000002">
    <property type="protein sequence ID" value="PSL06821.1"/>
    <property type="molecule type" value="Genomic_DNA"/>
</dbReference>
<reference evidence="1 2" key="1">
    <citation type="submission" date="2018-03" db="EMBL/GenBank/DDBJ databases">
        <title>Genomic Encyclopedia of Archaeal and Bacterial Type Strains, Phase II (KMG-II): from individual species to whole genera.</title>
        <authorList>
            <person name="Goeker M."/>
        </authorList>
    </citation>
    <scope>NUCLEOTIDE SEQUENCE [LARGE SCALE GENOMIC DNA]</scope>
    <source>
        <strain evidence="1 2">DSM 45211</strain>
    </source>
</reference>
<gene>
    <name evidence="1" type="ORF">CLV30_102210</name>
</gene>
<dbReference type="Proteomes" id="UP000243528">
    <property type="component" value="Unassembled WGS sequence"/>
</dbReference>
<keyword evidence="2" id="KW-1185">Reference proteome</keyword>
<accession>A0A2P8EBH3</accession>
<name>A0A2P8EBH3_9ACTN</name>
<evidence type="ECO:0000313" key="1">
    <source>
        <dbReference type="EMBL" id="PSL06821.1"/>
    </source>
</evidence>
<dbReference type="AlphaFoldDB" id="A0A2P8EBH3"/>